<feature type="compositionally biased region" description="Basic residues" evidence="1">
    <location>
        <begin position="33"/>
        <end position="45"/>
    </location>
</feature>
<accession>D5RFZ8</accession>
<evidence type="ECO:0000313" key="3">
    <source>
        <dbReference type="Proteomes" id="UP000005324"/>
    </source>
</evidence>
<sequence>MAGDRGDRAAMPALAQRQQHIDHGQPLADQQHRGLRRQPGGRRRVPGIAPAERRRAGARRGGEAAQRQHRLV</sequence>
<name>D5RFZ8_9PROT</name>
<dbReference type="AlphaFoldDB" id="D5RFZ8"/>
<organism evidence="2 3">
    <name type="scientific">Pseudoroseomonas cervicalis ATCC 49957</name>
    <dbReference type="NCBI Taxonomy" id="525371"/>
    <lineage>
        <taxon>Bacteria</taxon>
        <taxon>Pseudomonadati</taxon>
        <taxon>Pseudomonadota</taxon>
        <taxon>Alphaproteobacteria</taxon>
        <taxon>Acetobacterales</taxon>
        <taxon>Roseomonadaceae</taxon>
        <taxon>Roseomonas</taxon>
    </lineage>
</organism>
<comment type="caution">
    <text evidence="2">The sequence shown here is derived from an EMBL/GenBank/DDBJ whole genome shotgun (WGS) entry which is preliminary data.</text>
</comment>
<evidence type="ECO:0000313" key="2">
    <source>
        <dbReference type="EMBL" id="EFH13770.1"/>
    </source>
</evidence>
<protein>
    <submittedName>
        <fullName evidence="2">Uncharacterized protein</fullName>
    </submittedName>
</protein>
<evidence type="ECO:0000256" key="1">
    <source>
        <dbReference type="SAM" id="MobiDB-lite"/>
    </source>
</evidence>
<reference evidence="2 3" key="1">
    <citation type="submission" date="2010-04" db="EMBL/GenBank/DDBJ databases">
        <authorList>
            <person name="Qin X."/>
            <person name="Bachman B."/>
            <person name="Battles P."/>
            <person name="Bell A."/>
            <person name="Bess C."/>
            <person name="Bickham C."/>
            <person name="Chaboub L."/>
            <person name="Chen D."/>
            <person name="Coyle M."/>
            <person name="Deiros D.R."/>
            <person name="Dinh H."/>
            <person name="Forbes L."/>
            <person name="Fowler G."/>
            <person name="Francisco L."/>
            <person name="Fu Q."/>
            <person name="Gubbala S."/>
            <person name="Hale W."/>
            <person name="Han Y."/>
            <person name="Hemphill L."/>
            <person name="Highlander S.K."/>
            <person name="Hirani K."/>
            <person name="Hogues M."/>
            <person name="Jackson L."/>
            <person name="Jakkamsetti A."/>
            <person name="Javaid M."/>
            <person name="Jiang H."/>
            <person name="Korchina V."/>
            <person name="Kovar C."/>
            <person name="Lara F."/>
            <person name="Lee S."/>
            <person name="Mata R."/>
            <person name="Mathew T."/>
            <person name="Moen C."/>
            <person name="Morales K."/>
            <person name="Munidasa M."/>
            <person name="Nazareth L."/>
            <person name="Ngo R."/>
            <person name="Nguyen L."/>
            <person name="Okwuonu G."/>
            <person name="Ongeri F."/>
            <person name="Patil S."/>
            <person name="Petrosino J."/>
            <person name="Pham C."/>
            <person name="Pham P."/>
            <person name="Pu L.-L."/>
            <person name="Puazo M."/>
            <person name="Raj R."/>
            <person name="Reid J."/>
            <person name="Rouhana J."/>
            <person name="Saada N."/>
            <person name="Shang Y."/>
            <person name="Simmons D."/>
            <person name="Thornton R."/>
            <person name="Warren J."/>
            <person name="Weissenberger G."/>
            <person name="Zhang J."/>
            <person name="Zhang L."/>
            <person name="Zhou C."/>
            <person name="Zhu D."/>
            <person name="Muzny D."/>
            <person name="Worley K."/>
            <person name="Gibbs R."/>
        </authorList>
    </citation>
    <scope>NUCLEOTIDE SEQUENCE [LARGE SCALE GENOMIC DNA]</scope>
    <source>
        <strain evidence="2 3">ATCC 49957</strain>
    </source>
</reference>
<feature type="non-terminal residue" evidence="2">
    <location>
        <position position="72"/>
    </location>
</feature>
<dbReference type="HOGENOM" id="CLU_2746249_0_0_5"/>
<proteinExistence type="predicted"/>
<dbReference type="EMBL" id="ADVL01000003">
    <property type="protein sequence ID" value="EFH13770.1"/>
    <property type="molecule type" value="Genomic_DNA"/>
</dbReference>
<dbReference type="Proteomes" id="UP000005324">
    <property type="component" value="Unassembled WGS sequence"/>
</dbReference>
<feature type="region of interest" description="Disordered" evidence="1">
    <location>
        <begin position="1"/>
        <end position="72"/>
    </location>
</feature>
<gene>
    <name evidence="2" type="ORF">HMPREF0731_0007</name>
</gene>
<keyword evidence="3" id="KW-1185">Reference proteome</keyword>